<evidence type="ECO:0000256" key="10">
    <source>
        <dbReference type="ARBA" id="ARBA00023163"/>
    </source>
</evidence>
<accession>A0A6C0IDZ4</accession>
<reference evidence="12" key="1">
    <citation type="journal article" date="2020" name="Nature">
        <title>Giant virus diversity and host interactions through global metagenomics.</title>
        <authorList>
            <person name="Schulz F."/>
            <person name="Roux S."/>
            <person name="Paez-Espino D."/>
            <person name="Jungbluth S."/>
            <person name="Walsh D.A."/>
            <person name="Denef V.J."/>
            <person name="McMahon K.D."/>
            <person name="Konstantinidis K.T."/>
            <person name="Eloe-Fadrosh E.A."/>
            <person name="Kyrpides N.C."/>
            <person name="Woyke T."/>
        </authorList>
    </citation>
    <scope>NUCLEOTIDE SEQUENCE</scope>
    <source>
        <strain evidence="12">GVMAG-M-3300023184-71</strain>
    </source>
</reference>
<dbReference type="PRINTS" id="PR00379">
    <property type="entry name" value="INTEIN"/>
</dbReference>
<dbReference type="InterPro" id="IPR007644">
    <property type="entry name" value="RNA_pol_bsu_protrusion"/>
</dbReference>
<organism evidence="12">
    <name type="scientific">viral metagenome</name>
    <dbReference type="NCBI Taxonomy" id="1070528"/>
    <lineage>
        <taxon>unclassified sequences</taxon>
        <taxon>metagenomes</taxon>
        <taxon>organismal metagenomes</taxon>
    </lineage>
</organism>
<protein>
    <recommendedName>
        <fullName evidence="2">DNA-directed RNA polymerase</fullName>
        <ecNumber evidence="2">2.7.7.6</ecNumber>
    </recommendedName>
</protein>
<dbReference type="Gene3D" id="3.90.1100.10">
    <property type="match status" value="1"/>
</dbReference>
<dbReference type="InterPro" id="IPR007642">
    <property type="entry name" value="RNA_pol_Rpb2_2"/>
</dbReference>
<dbReference type="GO" id="GO:0004519">
    <property type="term" value="F:endonuclease activity"/>
    <property type="evidence" value="ECO:0007669"/>
    <property type="project" value="InterPro"/>
</dbReference>
<keyword evidence="10" id="KW-0804">Transcription</keyword>
<dbReference type="Pfam" id="PF14890">
    <property type="entry name" value="Intein_splicing"/>
    <property type="match status" value="1"/>
</dbReference>
<dbReference type="PROSITE" id="PS50819">
    <property type="entry name" value="INTEIN_ENDONUCLEASE"/>
    <property type="match status" value="1"/>
</dbReference>
<dbReference type="InterPro" id="IPR003587">
    <property type="entry name" value="Hint_dom_N"/>
</dbReference>
<dbReference type="GO" id="GO:0000428">
    <property type="term" value="C:DNA-directed RNA polymerase complex"/>
    <property type="evidence" value="ECO:0007669"/>
    <property type="project" value="UniProtKB-KW"/>
</dbReference>
<dbReference type="EMBL" id="MN740156">
    <property type="protein sequence ID" value="QHT90646.1"/>
    <property type="molecule type" value="Genomic_DNA"/>
</dbReference>
<dbReference type="Gene3D" id="2.170.16.10">
    <property type="entry name" value="Hedgehog/Intein (Hint) domain"/>
    <property type="match status" value="4"/>
</dbReference>
<dbReference type="InterPro" id="IPR006142">
    <property type="entry name" value="INTEIN"/>
</dbReference>
<dbReference type="GO" id="GO:0006351">
    <property type="term" value="P:DNA-templated transcription"/>
    <property type="evidence" value="ECO:0007669"/>
    <property type="project" value="InterPro"/>
</dbReference>
<dbReference type="Pfam" id="PF04560">
    <property type="entry name" value="RNA_pol_Rpb2_7"/>
    <property type="match status" value="1"/>
</dbReference>
<keyword evidence="5" id="KW-0548">Nucleotidyltransferase</keyword>
<evidence type="ECO:0000256" key="6">
    <source>
        <dbReference type="ARBA" id="ARBA00022723"/>
    </source>
</evidence>
<dbReference type="InterPro" id="IPR003586">
    <property type="entry name" value="Hint_dom_C"/>
</dbReference>
<feature type="domain" description="DOD-type homing endonuclease" evidence="11">
    <location>
        <begin position="1537"/>
        <end position="1696"/>
    </location>
</feature>
<dbReference type="InterPro" id="IPR036844">
    <property type="entry name" value="Hint_dom_sf"/>
</dbReference>
<dbReference type="InterPro" id="IPR014724">
    <property type="entry name" value="RNA_pol_RPB2_OB-fold"/>
</dbReference>
<dbReference type="PROSITE" id="PS50817">
    <property type="entry name" value="INTEIN_N_TER"/>
    <property type="match status" value="2"/>
</dbReference>
<evidence type="ECO:0000256" key="8">
    <source>
        <dbReference type="ARBA" id="ARBA00022833"/>
    </source>
</evidence>
<dbReference type="GO" id="GO:0016539">
    <property type="term" value="P:intein-mediated protein splicing"/>
    <property type="evidence" value="ECO:0007669"/>
    <property type="project" value="InterPro"/>
</dbReference>
<dbReference type="Pfam" id="PF00562">
    <property type="entry name" value="RNA_pol_Rpb2_6"/>
    <property type="match status" value="1"/>
</dbReference>
<dbReference type="InterPro" id="IPR007641">
    <property type="entry name" value="RNA_pol_Rpb2_7"/>
</dbReference>
<dbReference type="GO" id="GO:0046872">
    <property type="term" value="F:metal ion binding"/>
    <property type="evidence" value="ECO:0007669"/>
    <property type="project" value="UniProtKB-KW"/>
</dbReference>
<dbReference type="InterPro" id="IPR006141">
    <property type="entry name" value="Intein_N"/>
</dbReference>
<dbReference type="PROSITE" id="PS50818">
    <property type="entry name" value="INTEIN_C_TER"/>
    <property type="match status" value="2"/>
</dbReference>
<proteinExistence type="inferred from homology"/>
<dbReference type="GO" id="GO:0032549">
    <property type="term" value="F:ribonucleoside binding"/>
    <property type="evidence" value="ECO:0007669"/>
    <property type="project" value="InterPro"/>
</dbReference>
<dbReference type="Gene3D" id="3.10.28.10">
    <property type="entry name" value="Homing endonucleases"/>
    <property type="match status" value="1"/>
</dbReference>
<dbReference type="InterPro" id="IPR007120">
    <property type="entry name" value="DNA-dir_RNAP_su2_dom"/>
</dbReference>
<dbReference type="InterPro" id="IPR007121">
    <property type="entry name" value="RNA_pol_bsu_CS"/>
</dbReference>
<dbReference type="Gene3D" id="3.90.1070.20">
    <property type="match status" value="1"/>
</dbReference>
<dbReference type="NCBIfam" id="TIGR01445">
    <property type="entry name" value="intein_Nterm"/>
    <property type="match status" value="2"/>
</dbReference>
<keyword evidence="4" id="KW-0808">Transferase</keyword>
<dbReference type="Pfam" id="PF04561">
    <property type="entry name" value="RNA_pol_Rpb2_2"/>
    <property type="match status" value="1"/>
</dbReference>
<keyword evidence="7" id="KW-0068">Autocatalytic cleavage</keyword>
<evidence type="ECO:0000256" key="3">
    <source>
        <dbReference type="ARBA" id="ARBA00022478"/>
    </source>
</evidence>
<sequence>MEQQILKTVEKYLETYDNASIQKQSYDFFIHHRLNKIVEEEPTIEIPLGEDRFYCVKFGQVFVDKPYIIDENRQVRYITPHEARIRDLTYSSAISVNIRTCITHREVETESKEFFKVLIARLPMMIGTSKCNLYDMTPEQKHAAGECKYDTGGYFVVKGKERVLVSQERMNYNIVYVFEQKPGSKFLLVSEIRSMSEETGHSVLLQMKITNDKKIVLQVPYMTQEIPLGIVFSALQFTPNEMMNIFEWNLGKEAMADPVLSRMIRSTLRDAEMFESVDKALAYIAQFAVHNVSKERKLFYAHQILHNELLPHLGITSSRLQKGYFLGHMLSKLVLTFTGKRTMDDRDHINNKRVEVSGHLLSELFRTLFKRFVRAMEPQLVKRPDIMVIISRMNMITQGIKHCFSTGNWGIPKSSYIRTGVSQILSRLTYNAFLSHLRRILIPVGKEGKNTKIRQVHPSQIGFICPHETPEGHCLVADTPILLEDGVSVCNMGDLEHANVSLLAVDITSGKTVPTAYHNFFRVMPESLFEVELVNGTKIRASGMHPFLTLSKKQQETEWVPTQEITVGMRLGYRYPLTRLPTHDIVDVKDTLAARIWGVLGMDVYRKKGMSHHIHCPKELDVNALLQDLQRIVPHPNEVKRRGKSFLEWDPSTADFLAERFEVEAWVHKMELPTWISKGSVAVQREWIAAFLTAHHHHFMNADGSPRPWGFQIQEWEKGYPFSQQVLKILNRVCKGWDMESAQHDSKVTYHADPKKMVEMARCIGVRYHPRAEKKLALVLLSHDARGYWDDQESMRRDVCPLPDSDLLFVPVRRIRSLPRTEMVMDLTTENDHHTFFAHGLATHNSSGIVKNMALSVQVSTRVDTVYLRMVVEEIDSFVSLQAWSDQNTFSGVWYKVLVNGNWIGVSKDKEVYNTLQRYKKTSRLSHMVSVSVLDREKEIHVYGDEGRMLRPLWDVKNLPSLDDLQHKSVAQLLEEKKMVFLDSYELENHVVAMTMEELVDKYYDYCEIHPSLLMGLCVSIIPFVDHTQAPRVTYHASMGKQAIGYYATTHERRVDTISHVLCYPEKPLIRTHYGHASGCDDLSSGNNLIVAICMYTGFNQEDSVIFNQSALDRGLFRSLSYRTMTVEERKKSTTHTESIELPSPELRIKSFNYTKLNANGIVKVGIFVGSGDVLVGRVQTKSNKLGAEEKTDTSVIIKSGEEGYVDRVYITTSPDGYRLIKVRIRTLKIPEIGDKVASRSAQKGTIGMVYRQEDMPFSSTTGMVPDVLINPLCIPSRMTINQLIECLGAKSSAHKARYRYSTPFSSHSTDVVDELREELQGCGLERNGNETLVNGFSGEMFEAEIFMGPTYYHRLKHLVSAKIHARNHGSLQALTRQPLEGRSRDGGLRFGEMERDTVSGDAEISLRCGLSIKLESMKESGWDVLGWSSSLDGIVSKKQTAFLDKGEKECVDIYLEDGRKLKCTPDHPMLTSENKWVRAKDLIKGETRLKTGVHYPLMEVATEIAECSGWSLVAGGLTLRVVCKESFFDAMAFMRILGLLITDGGVYENAANGGKYARISVGHEIDVRTVLDDLNRFCSAEARFSLSDQSYNIIIPKELSRHLIQLEGITVGRKVTQPATLPAFVLAPNFPKPLLREFLGGMFGGDGHTCILGMHRGKRDLLTSVSYSKSLTKPYLPSLTKLMEDMTFLLNRMGIQNITIQKFKETSFSKEKRKGEEKCYQLTLHLDMTELRPFHEKIGFRYCCHKSQRLEAGVAYKRLRDEVARQHNWLTYRVDEITGFSKIKAENPEKIVPTKKAILQAVEELKTREPLIHDYAIPSTHDITDHLVKGTQFGKFTSKSFPNAEEFMIKTGAICWFVEQDEAVVKSGHTCYSVPRDKMCLPTMDMTVLDVRPCAPSKVYDIEVDEINSFLANGIVAHNCMISHGVSRFLTERLFDMSDKFTVPVCSQCGAIPNTMDTCHHCESLQIRRTPLPYACKLLFQELGAMGIKIHLFPTEKI</sequence>
<dbReference type="PANTHER" id="PTHR20856">
    <property type="entry name" value="DNA-DIRECTED RNA POLYMERASE I SUBUNIT 2"/>
    <property type="match status" value="1"/>
</dbReference>
<dbReference type="CDD" id="cd00081">
    <property type="entry name" value="Hint"/>
    <property type="match status" value="2"/>
</dbReference>
<keyword evidence="8" id="KW-0862">Zinc</keyword>
<keyword evidence="6" id="KW-0479">Metal-binding</keyword>
<dbReference type="InterPro" id="IPR015712">
    <property type="entry name" value="DNA-dir_RNA_pol_su2"/>
</dbReference>
<dbReference type="InterPro" id="IPR027434">
    <property type="entry name" value="Homing_endonucl"/>
</dbReference>
<dbReference type="Gene3D" id="2.40.270.10">
    <property type="entry name" value="DNA-directed RNA polymerase, subunit 2, domain 6"/>
    <property type="match status" value="1"/>
</dbReference>
<name>A0A6C0IDZ4_9ZZZZ</name>
<dbReference type="InterPro" id="IPR030934">
    <property type="entry name" value="Intein_C"/>
</dbReference>
<dbReference type="InterPro" id="IPR037033">
    <property type="entry name" value="DNA-dir_RNAP_su2_hyb_sf"/>
</dbReference>
<evidence type="ECO:0000313" key="12">
    <source>
        <dbReference type="EMBL" id="QHT90646.1"/>
    </source>
</evidence>
<evidence type="ECO:0000256" key="4">
    <source>
        <dbReference type="ARBA" id="ARBA00022679"/>
    </source>
</evidence>
<dbReference type="InterPro" id="IPR004042">
    <property type="entry name" value="Intein_endonuc_central"/>
</dbReference>
<dbReference type="Pfam" id="PF04563">
    <property type="entry name" value="RNA_pol_Rpb2_1"/>
    <property type="match status" value="1"/>
</dbReference>
<dbReference type="SMART" id="SM00305">
    <property type="entry name" value="HintC"/>
    <property type="match status" value="2"/>
</dbReference>
<dbReference type="GO" id="GO:0003677">
    <property type="term" value="F:DNA binding"/>
    <property type="evidence" value="ECO:0007669"/>
    <property type="project" value="InterPro"/>
</dbReference>
<dbReference type="Gene3D" id="2.40.50.150">
    <property type="match status" value="1"/>
</dbReference>
<evidence type="ECO:0000256" key="5">
    <source>
        <dbReference type="ARBA" id="ARBA00022695"/>
    </source>
</evidence>
<dbReference type="CDD" id="cd00653">
    <property type="entry name" value="RNA_pol_B_RPB2"/>
    <property type="match status" value="1"/>
</dbReference>
<dbReference type="SUPFAM" id="SSF64484">
    <property type="entry name" value="beta and beta-prime subunits of DNA dependent RNA-polymerase"/>
    <property type="match status" value="3"/>
</dbReference>
<dbReference type="Pfam" id="PF04566">
    <property type="entry name" value="RNA_pol_Rpb2_4"/>
    <property type="match status" value="1"/>
</dbReference>
<keyword evidence="9" id="KW-0651">Protein splicing</keyword>
<evidence type="ECO:0000256" key="7">
    <source>
        <dbReference type="ARBA" id="ARBA00022813"/>
    </source>
</evidence>
<dbReference type="NCBIfam" id="TIGR01443">
    <property type="entry name" value="intein_Cterm"/>
    <property type="match status" value="1"/>
</dbReference>
<dbReference type="InterPro" id="IPR007646">
    <property type="entry name" value="RNA_pol_Rpb2_4"/>
</dbReference>
<comment type="similarity">
    <text evidence="1">Belongs to the RNA polymerase beta chain family.</text>
</comment>
<dbReference type="SUPFAM" id="SSF51294">
    <property type="entry name" value="Hedgehog/intein (Hint) domain"/>
    <property type="match status" value="2"/>
</dbReference>
<dbReference type="GO" id="GO:0003899">
    <property type="term" value="F:DNA-directed RNA polymerase activity"/>
    <property type="evidence" value="ECO:0007669"/>
    <property type="project" value="UniProtKB-EC"/>
</dbReference>
<dbReference type="Pfam" id="PF04565">
    <property type="entry name" value="RNA_pol_Rpb2_3"/>
    <property type="match status" value="1"/>
</dbReference>
<evidence type="ECO:0000256" key="1">
    <source>
        <dbReference type="ARBA" id="ARBA00006835"/>
    </source>
</evidence>
<dbReference type="EC" id="2.7.7.6" evidence="2"/>
<evidence type="ECO:0000259" key="11">
    <source>
        <dbReference type="PROSITE" id="PS50819"/>
    </source>
</evidence>
<dbReference type="Gene3D" id="3.90.1800.10">
    <property type="entry name" value="RNA polymerase alpha subunit dimerisation domain"/>
    <property type="match status" value="2"/>
</dbReference>
<evidence type="ECO:0000256" key="9">
    <source>
        <dbReference type="ARBA" id="ARBA00023000"/>
    </source>
</evidence>
<evidence type="ECO:0000256" key="2">
    <source>
        <dbReference type="ARBA" id="ARBA00012418"/>
    </source>
</evidence>
<dbReference type="InterPro" id="IPR007645">
    <property type="entry name" value="RNA_pol_Rpb2_3"/>
</dbReference>
<keyword evidence="3" id="KW-0240">DNA-directed RNA polymerase</keyword>
<dbReference type="SMART" id="SM00306">
    <property type="entry name" value="HintN"/>
    <property type="match status" value="2"/>
</dbReference>
<dbReference type="PROSITE" id="PS01166">
    <property type="entry name" value="RNA_POL_BETA"/>
    <property type="match status" value="1"/>
</dbReference>